<reference evidence="2" key="1">
    <citation type="submission" date="2021-01" db="EMBL/GenBank/DDBJ databases">
        <authorList>
            <person name="Corre E."/>
            <person name="Pelletier E."/>
            <person name="Niang G."/>
            <person name="Scheremetjew M."/>
            <person name="Finn R."/>
            <person name="Kale V."/>
            <person name="Holt S."/>
            <person name="Cochrane G."/>
            <person name="Meng A."/>
            <person name="Brown T."/>
            <person name="Cohen L."/>
        </authorList>
    </citation>
    <scope>NUCLEOTIDE SEQUENCE</scope>
    <source>
        <strain evidence="2">Fehren 1</strain>
    </source>
</reference>
<proteinExistence type="predicted"/>
<feature type="compositionally biased region" description="Gly residues" evidence="1">
    <location>
        <begin position="1"/>
        <end position="20"/>
    </location>
</feature>
<gene>
    <name evidence="2" type="ORF">FEHR0123_LOCUS4286</name>
</gene>
<evidence type="ECO:0000256" key="1">
    <source>
        <dbReference type="SAM" id="MobiDB-lite"/>
    </source>
</evidence>
<organism evidence="2">
    <name type="scientific">Favella ehrenbergii</name>
    <dbReference type="NCBI Taxonomy" id="182087"/>
    <lineage>
        <taxon>Eukaryota</taxon>
        <taxon>Sar</taxon>
        <taxon>Alveolata</taxon>
        <taxon>Ciliophora</taxon>
        <taxon>Intramacronucleata</taxon>
        <taxon>Spirotrichea</taxon>
        <taxon>Choreotrichia</taxon>
        <taxon>Tintinnida</taxon>
        <taxon>Xystonellidae</taxon>
        <taxon>Favella</taxon>
    </lineage>
</organism>
<dbReference type="AlphaFoldDB" id="A0A7S3MNC1"/>
<protein>
    <submittedName>
        <fullName evidence="2">Uncharacterized protein</fullName>
    </submittedName>
</protein>
<dbReference type="EMBL" id="HBIE01013933">
    <property type="protein sequence ID" value="CAE0309372.1"/>
    <property type="molecule type" value="Transcribed_RNA"/>
</dbReference>
<name>A0A7S3MNC1_9SPIT</name>
<evidence type="ECO:0000313" key="2">
    <source>
        <dbReference type="EMBL" id="CAE0309372.1"/>
    </source>
</evidence>
<sequence>MHKTEGGGGGGSGGSSGGKGHSCCPTKEALARICEEAAASEVQRQMSLALNTSSAVKARGRSKIVKEKSKHLKKEVKAKRTNLSLESALVGLQNHHDMKMHLPHTVTVPGKANVAVSLKGLKG</sequence>
<accession>A0A7S3MNC1</accession>
<feature type="region of interest" description="Disordered" evidence="1">
    <location>
        <begin position="1"/>
        <end position="24"/>
    </location>
</feature>